<dbReference type="InterPro" id="IPR053134">
    <property type="entry name" value="RNA-dir_DNA_polymerase"/>
</dbReference>
<name>Q94GJ1_ORYSJ</name>
<dbReference type="Pfam" id="PF00078">
    <property type="entry name" value="RVT_1"/>
    <property type="match status" value="1"/>
</dbReference>
<dbReference type="PANTHER" id="PTHR24559:SF444">
    <property type="entry name" value="REVERSE TRANSCRIPTASE DOMAIN-CONTAINING PROTEIN"/>
    <property type="match status" value="1"/>
</dbReference>
<dbReference type="SUPFAM" id="SSF57756">
    <property type="entry name" value="Retrovirus zinc finger-like domains"/>
    <property type="match status" value="1"/>
</dbReference>
<dbReference type="InterPro" id="IPR043128">
    <property type="entry name" value="Rev_trsase/Diguanyl_cyclase"/>
</dbReference>
<protein>
    <submittedName>
        <fullName evidence="4">Polyprotein</fullName>
    </submittedName>
</protein>
<organism evidence="4 5">
    <name type="scientific">Oryza sativa subsp. japonica</name>
    <name type="common">Rice</name>
    <dbReference type="NCBI Taxonomy" id="39947"/>
    <lineage>
        <taxon>Eukaryota</taxon>
        <taxon>Viridiplantae</taxon>
        <taxon>Streptophyta</taxon>
        <taxon>Embryophyta</taxon>
        <taxon>Tracheophyta</taxon>
        <taxon>Spermatophyta</taxon>
        <taxon>Magnoliopsida</taxon>
        <taxon>Liliopsida</taxon>
        <taxon>Poales</taxon>
        <taxon>Poaceae</taxon>
        <taxon>BOP clade</taxon>
        <taxon>Oryzoideae</taxon>
        <taxon>Oryzeae</taxon>
        <taxon>Oryzinae</taxon>
        <taxon>Oryza</taxon>
        <taxon>Oryza sativa</taxon>
    </lineage>
</organism>
<dbReference type="InterPro" id="IPR036875">
    <property type="entry name" value="Znf_CCHC_sf"/>
</dbReference>
<dbReference type="InterPro" id="IPR043502">
    <property type="entry name" value="DNA/RNA_pol_sf"/>
</dbReference>
<dbReference type="PANTHER" id="PTHR24559">
    <property type="entry name" value="TRANSPOSON TY3-I GAG-POL POLYPROTEIN"/>
    <property type="match status" value="1"/>
</dbReference>
<reference evidence="5" key="1">
    <citation type="journal article" date="2005" name="Nature">
        <title>The map-based sequence of the rice genome.</title>
        <authorList>
            <consortium name="International rice genome sequencing project (IRGSP)"/>
            <person name="Matsumoto T."/>
            <person name="Wu J."/>
            <person name="Kanamori H."/>
            <person name="Katayose Y."/>
            <person name="Fujisawa M."/>
            <person name="Namiki N."/>
            <person name="Mizuno H."/>
            <person name="Yamamoto K."/>
            <person name="Antonio B.A."/>
            <person name="Baba T."/>
            <person name="Sakata K."/>
            <person name="Nagamura Y."/>
            <person name="Aoki H."/>
            <person name="Arikawa K."/>
            <person name="Arita K."/>
            <person name="Bito T."/>
            <person name="Chiden Y."/>
            <person name="Fujitsuka N."/>
            <person name="Fukunaka R."/>
            <person name="Hamada M."/>
            <person name="Harada C."/>
            <person name="Hayashi A."/>
            <person name="Hijishita S."/>
            <person name="Honda M."/>
            <person name="Hosokawa S."/>
            <person name="Ichikawa Y."/>
            <person name="Idonuma A."/>
            <person name="Iijima M."/>
            <person name="Ikeda M."/>
            <person name="Ikeno M."/>
            <person name="Ito K."/>
            <person name="Ito S."/>
            <person name="Ito T."/>
            <person name="Ito Y."/>
            <person name="Ito Y."/>
            <person name="Iwabuchi A."/>
            <person name="Kamiya K."/>
            <person name="Karasawa W."/>
            <person name="Kurita K."/>
            <person name="Katagiri S."/>
            <person name="Kikuta A."/>
            <person name="Kobayashi H."/>
            <person name="Kobayashi N."/>
            <person name="Machita K."/>
            <person name="Maehara T."/>
            <person name="Masukawa M."/>
            <person name="Mizubayashi T."/>
            <person name="Mukai Y."/>
            <person name="Nagasaki H."/>
            <person name="Nagata Y."/>
            <person name="Naito S."/>
            <person name="Nakashima M."/>
            <person name="Nakama Y."/>
            <person name="Nakamichi Y."/>
            <person name="Nakamura M."/>
            <person name="Meguro A."/>
            <person name="Negishi M."/>
            <person name="Ohta I."/>
            <person name="Ohta T."/>
            <person name="Okamoto M."/>
            <person name="Ono N."/>
            <person name="Saji S."/>
            <person name="Sakaguchi M."/>
            <person name="Sakai K."/>
            <person name="Shibata M."/>
            <person name="Shimokawa T."/>
            <person name="Song J."/>
            <person name="Takazaki Y."/>
            <person name="Terasawa K."/>
            <person name="Tsugane M."/>
            <person name="Tsuji K."/>
            <person name="Ueda S."/>
            <person name="Waki K."/>
            <person name="Yamagata H."/>
            <person name="Yamamoto M."/>
            <person name="Yamamoto S."/>
            <person name="Yamane H."/>
            <person name="Yoshiki S."/>
            <person name="Yoshihara R."/>
            <person name="Yukawa K."/>
            <person name="Zhong H."/>
            <person name="Yano M."/>
            <person name="Yuan Q."/>
            <person name="Ouyang S."/>
            <person name="Liu J."/>
            <person name="Jones K.M."/>
            <person name="Gansberger K."/>
            <person name="Moffat K."/>
            <person name="Hill J."/>
            <person name="Bera J."/>
            <person name="Fadrosh D."/>
            <person name="Jin S."/>
            <person name="Johri S."/>
            <person name="Kim M."/>
            <person name="Overton L."/>
            <person name="Reardon M."/>
            <person name="Tsitrin T."/>
            <person name="Vuong H."/>
            <person name="Weaver B."/>
            <person name="Ciecko A."/>
            <person name="Tallon L."/>
            <person name="Jackson J."/>
            <person name="Pai G."/>
            <person name="Aken S.V."/>
            <person name="Utterback T."/>
            <person name="Reidmuller S."/>
            <person name="Feldblyum T."/>
            <person name="Hsiao J."/>
            <person name="Zismann V."/>
            <person name="Iobst S."/>
            <person name="de Vazeille A.R."/>
            <person name="Buell C.R."/>
            <person name="Ying K."/>
            <person name="Li Y."/>
            <person name="Lu T."/>
            <person name="Huang Y."/>
            <person name="Zhao Q."/>
            <person name="Feng Q."/>
            <person name="Zhang L."/>
            <person name="Zhu J."/>
            <person name="Weng Q."/>
            <person name="Mu J."/>
            <person name="Lu Y."/>
            <person name="Fan D."/>
            <person name="Liu Y."/>
            <person name="Guan J."/>
            <person name="Zhang Y."/>
            <person name="Yu S."/>
            <person name="Liu X."/>
            <person name="Zhang Y."/>
            <person name="Hong G."/>
            <person name="Han B."/>
            <person name="Choisne N."/>
            <person name="Demange N."/>
            <person name="Orjeda G."/>
            <person name="Samain S."/>
            <person name="Cattolico L."/>
            <person name="Pelletier E."/>
            <person name="Couloux A."/>
            <person name="Segurens B."/>
            <person name="Wincker P."/>
            <person name="D'Hont A."/>
            <person name="Scarpelli C."/>
            <person name="Weissenbach J."/>
            <person name="Salanoubat M."/>
            <person name="Quetier F."/>
            <person name="Yu Y."/>
            <person name="Kim H.R."/>
            <person name="Rambo T."/>
            <person name="Currie J."/>
            <person name="Collura K."/>
            <person name="Luo M."/>
            <person name="Yang T."/>
            <person name="Ammiraju J.S.S."/>
            <person name="Engler F."/>
            <person name="Soderlund C."/>
            <person name="Wing R.A."/>
            <person name="Palmer L.E."/>
            <person name="de la Bastide M."/>
            <person name="Spiegel L."/>
            <person name="Nascimento L."/>
            <person name="Zutavern T."/>
            <person name="O'Shaughnessy A."/>
            <person name="Dike S."/>
            <person name="Dedhia N."/>
            <person name="Preston R."/>
            <person name="Balija V."/>
            <person name="McCombie W.R."/>
            <person name="Chow T."/>
            <person name="Chen H."/>
            <person name="Chung M."/>
            <person name="Chen C."/>
            <person name="Shaw J."/>
            <person name="Wu H."/>
            <person name="Hsiao K."/>
            <person name="Chao Y."/>
            <person name="Chu M."/>
            <person name="Cheng C."/>
            <person name="Hour A."/>
            <person name="Lee P."/>
            <person name="Lin S."/>
            <person name="Lin Y."/>
            <person name="Liou J."/>
            <person name="Liu S."/>
            <person name="Hsing Y."/>
            <person name="Raghuvanshi S."/>
            <person name="Mohanty A."/>
            <person name="Bharti A.K."/>
            <person name="Gaur A."/>
            <person name="Gupta V."/>
            <person name="Kumar D."/>
            <person name="Ravi V."/>
            <person name="Vij S."/>
            <person name="Kapur A."/>
            <person name="Khurana P."/>
            <person name="Khurana P."/>
            <person name="Khurana J.P."/>
            <person name="Tyagi A.K."/>
            <person name="Gaikwad K."/>
            <person name="Singh A."/>
            <person name="Dalal V."/>
            <person name="Srivastava S."/>
            <person name="Dixit A."/>
            <person name="Pal A.K."/>
            <person name="Ghazi I.A."/>
            <person name="Yadav M."/>
            <person name="Pandit A."/>
            <person name="Bhargava A."/>
            <person name="Sureshbabu K."/>
            <person name="Batra K."/>
            <person name="Sharma T.R."/>
            <person name="Mohapatra T."/>
            <person name="Singh N.K."/>
            <person name="Messing J."/>
            <person name="Nelson A.B."/>
            <person name="Fuks G."/>
            <person name="Kavchok S."/>
            <person name="Keizer G."/>
            <person name="Linton E."/>
            <person name="Llaca V."/>
            <person name="Song R."/>
            <person name="Tanyolac B."/>
            <person name="Young S."/>
            <person name="Ho-Il K."/>
            <person name="Hahn J.H."/>
            <person name="Sangsakoo G."/>
            <person name="Vanavichit A."/>
            <person name="de Mattos Luiz.A.T."/>
            <person name="Zimmer P.D."/>
            <person name="Malone G."/>
            <person name="Dellagostin O."/>
            <person name="de Oliveira A.C."/>
            <person name="Bevan M."/>
            <person name="Bancroft I."/>
            <person name="Minx P."/>
            <person name="Cordum H."/>
            <person name="Wilson R."/>
            <person name="Cheng Z."/>
            <person name="Jin W."/>
            <person name="Jiang J."/>
            <person name="Leong S.A."/>
            <person name="Iwama H."/>
            <person name="Gojobori T."/>
            <person name="Itoh T."/>
            <person name="Niimura Y."/>
            <person name="Fujii Y."/>
            <person name="Habara T."/>
            <person name="Sakai H."/>
            <person name="Sato Y."/>
            <person name="Wilson G."/>
            <person name="Kumar K."/>
            <person name="McCouch S."/>
            <person name="Juretic N."/>
            <person name="Hoen D."/>
            <person name="Wright S."/>
            <person name="Bruskiewich R."/>
            <person name="Bureau T."/>
            <person name="Miyao A."/>
            <person name="Hirochika H."/>
            <person name="Nishikawa T."/>
            <person name="Kadowaki K."/>
            <person name="Sugiura M."/>
            <person name="Burr B."/>
            <person name="Sasaki T."/>
        </authorList>
    </citation>
    <scope>NUCLEOTIDE SEQUENCE [LARGE SCALE GENOMIC DNA]</scope>
    <source>
        <strain evidence="5">cv. Nipponbare</strain>
    </source>
</reference>
<keyword evidence="1" id="KW-0863">Zinc-finger</keyword>
<accession>Q94GJ1</accession>
<dbReference type="Pfam" id="PF00098">
    <property type="entry name" value="zf-CCHC"/>
    <property type="match status" value="1"/>
</dbReference>
<evidence type="ECO:0000259" key="2">
    <source>
        <dbReference type="PROSITE" id="PS50158"/>
    </source>
</evidence>
<keyword evidence="1" id="KW-0862">Zinc</keyword>
<dbReference type="GO" id="GO:0003676">
    <property type="term" value="F:nucleic acid binding"/>
    <property type="evidence" value="ECO:0007669"/>
    <property type="project" value="InterPro"/>
</dbReference>
<dbReference type="CDD" id="cd01647">
    <property type="entry name" value="RT_LTR"/>
    <property type="match status" value="1"/>
</dbReference>
<proteinExistence type="predicted"/>
<evidence type="ECO:0000313" key="4">
    <source>
        <dbReference type="EMBL" id="AAK92680.1"/>
    </source>
</evidence>
<feature type="domain" description="CCHC-type" evidence="2">
    <location>
        <begin position="139"/>
        <end position="154"/>
    </location>
</feature>
<dbReference type="Gene3D" id="3.30.70.270">
    <property type="match status" value="1"/>
</dbReference>
<dbReference type="InterPro" id="IPR001878">
    <property type="entry name" value="Znf_CCHC"/>
</dbReference>
<evidence type="ECO:0000313" key="5">
    <source>
        <dbReference type="Proteomes" id="UP000000763"/>
    </source>
</evidence>
<dbReference type="Pfam" id="PF03732">
    <property type="entry name" value="Retrotrans_gag"/>
    <property type="match status" value="1"/>
</dbReference>
<reference evidence="5" key="2">
    <citation type="journal article" date="2008" name="Nucleic Acids Res.">
        <title>The rice annotation project database (RAP-DB): 2008 update.</title>
        <authorList>
            <consortium name="The rice annotation project (RAP)"/>
        </authorList>
    </citation>
    <scope>GENOME REANNOTATION</scope>
    <source>
        <strain evidence="5">cv. Nipponbare</strain>
    </source>
</reference>
<gene>
    <name evidence="4" type="primary">OSJNBb0031G04.23</name>
</gene>
<dbReference type="SUPFAM" id="SSF56672">
    <property type="entry name" value="DNA/RNA polymerases"/>
    <property type="match status" value="1"/>
</dbReference>
<evidence type="ECO:0000256" key="1">
    <source>
        <dbReference type="PROSITE-ProRule" id="PRU00047"/>
    </source>
</evidence>
<dbReference type="AlphaFoldDB" id="Q94GJ1"/>
<feature type="domain" description="Reverse transcriptase" evidence="3">
    <location>
        <begin position="273"/>
        <end position="413"/>
    </location>
</feature>
<evidence type="ECO:0000259" key="3">
    <source>
        <dbReference type="PROSITE" id="PS50878"/>
    </source>
</evidence>
<dbReference type="PROSITE" id="PS50878">
    <property type="entry name" value="RT_POL"/>
    <property type="match status" value="1"/>
</dbReference>
<dbReference type="Gene3D" id="4.10.60.10">
    <property type="entry name" value="Zinc finger, CCHC-type"/>
    <property type="match status" value="1"/>
</dbReference>
<sequence length="413" mass="47498">MEANDWLHAIEKKLNLLQCNDQEKVAFATHQLQGLASAWWDNHMATRPPGTEVTWAEFCHSFRKAQVLDGVVAQKKREFRALHQGNRTVTEYLHEFNRLARYAPEDVRTDAEKQEKFLAAQSAPSAQAKKETGTKPGSCFNCGELGHFADKCPKPRRAEPRFVQARVNHASAEEAQAAPEVVLDSPKQGVSLNQIEVEIPVVTEEKNSRKLEEIPIIYEYPEVFPKDLTTMPPKREIEFRIDLAPGTAPIYKRPYRMAANELAEVKKQVDEQLQKGYIRPSTSPWGAPVIFVEKKDKTKRMCVDYRALNEVTIKNKYPLPRIDDLFDQLKEAKVFSKIDLRSGYHQLRIREEDIPKTAFTTRYGLYECTVMSFGLTNAPAFFMNLMNKMFMEFLDKFVVVFIDDILIYSKSKE</sequence>
<dbReference type="InterPro" id="IPR005162">
    <property type="entry name" value="Retrotrans_gag_dom"/>
</dbReference>
<dbReference type="PROSITE" id="PS50158">
    <property type="entry name" value="ZF_CCHC"/>
    <property type="match status" value="1"/>
</dbReference>
<dbReference type="InterPro" id="IPR000477">
    <property type="entry name" value="RT_dom"/>
</dbReference>
<dbReference type="GO" id="GO:0008270">
    <property type="term" value="F:zinc ion binding"/>
    <property type="evidence" value="ECO:0007669"/>
    <property type="project" value="UniProtKB-KW"/>
</dbReference>
<dbReference type="Proteomes" id="UP000000763">
    <property type="component" value="Chromosome 3"/>
</dbReference>
<keyword evidence="1" id="KW-0479">Metal-binding</keyword>
<dbReference type="SMART" id="SM00343">
    <property type="entry name" value="ZnF_C2HC"/>
    <property type="match status" value="1"/>
</dbReference>
<dbReference type="Gene3D" id="3.10.10.10">
    <property type="entry name" value="HIV Type 1 Reverse Transcriptase, subunit A, domain 1"/>
    <property type="match status" value="1"/>
</dbReference>
<dbReference type="EMBL" id="AC090714">
    <property type="protein sequence ID" value="AAK92680.1"/>
    <property type="molecule type" value="Genomic_DNA"/>
</dbReference>